<evidence type="ECO:0000313" key="1">
    <source>
        <dbReference type="EMBL" id="MBH9575932.1"/>
    </source>
</evidence>
<name>A0A931J433_9BURK</name>
<evidence type="ECO:0000313" key="2">
    <source>
        <dbReference type="Proteomes" id="UP000613266"/>
    </source>
</evidence>
<evidence type="ECO:0008006" key="3">
    <source>
        <dbReference type="Google" id="ProtNLM"/>
    </source>
</evidence>
<proteinExistence type="predicted"/>
<protein>
    <recommendedName>
        <fullName evidence="3">Lipoprotein</fullName>
    </recommendedName>
</protein>
<organism evidence="1 2">
    <name type="scientific">Inhella proteolytica</name>
    <dbReference type="NCBI Taxonomy" id="2795029"/>
    <lineage>
        <taxon>Bacteria</taxon>
        <taxon>Pseudomonadati</taxon>
        <taxon>Pseudomonadota</taxon>
        <taxon>Betaproteobacteria</taxon>
        <taxon>Burkholderiales</taxon>
        <taxon>Sphaerotilaceae</taxon>
        <taxon>Inhella</taxon>
    </lineage>
</organism>
<dbReference type="PROSITE" id="PS51257">
    <property type="entry name" value="PROKAR_LIPOPROTEIN"/>
    <property type="match status" value="1"/>
</dbReference>
<reference evidence="1" key="1">
    <citation type="submission" date="2020-12" db="EMBL/GenBank/DDBJ databases">
        <title>The genome sequence of Inhella sp. 1Y17.</title>
        <authorList>
            <person name="Liu Y."/>
        </authorList>
    </citation>
    <scope>NUCLEOTIDE SEQUENCE</scope>
    <source>
        <strain evidence="1">1Y17</strain>
    </source>
</reference>
<sequence length="237" mass="26149">MRHSIPHRISAPLSHPPHQMRTLFSVLATIILVGCASTPVPLTIDNIDSSANTKVEDLRPATEGTREIFSLLITSDQYGFHRLAQDLTEPTGPRLFAHMLQEKHGKNPVPRTKLHHFVVYMNMRAELKKVALGAALGGMIGAAIANDTIIRDGETSHTLVNPESFAALSGENEYKRALYTEAELKEGTSAIVVFIDSDTEGVRRFTRTVSPMKQVQQGQKSPLHQALDSAIRFHLNP</sequence>
<dbReference type="EMBL" id="JAEDAK010000002">
    <property type="protein sequence ID" value="MBH9575932.1"/>
    <property type="molecule type" value="Genomic_DNA"/>
</dbReference>
<dbReference type="Proteomes" id="UP000613266">
    <property type="component" value="Unassembled WGS sequence"/>
</dbReference>
<comment type="caution">
    <text evidence="1">The sequence shown here is derived from an EMBL/GenBank/DDBJ whole genome shotgun (WGS) entry which is preliminary data.</text>
</comment>
<dbReference type="AlphaFoldDB" id="A0A931J433"/>
<accession>A0A931J433</accession>
<gene>
    <name evidence="1" type="ORF">I7X39_03340</name>
</gene>
<keyword evidence="2" id="KW-1185">Reference proteome</keyword>
<dbReference type="RefSeq" id="WP_198109553.1">
    <property type="nucleotide sequence ID" value="NZ_JAEDAK010000002.1"/>
</dbReference>